<dbReference type="AlphaFoldDB" id="A0A9J6DAN5"/>
<dbReference type="EMBL" id="JABSTU010000010">
    <property type="protein sequence ID" value="KAH8018993.1"/>
    <property type="molecule type" value="Genomic_DNA"/>
</dbReference>
<organism evidence="2 3">
    <name type="scientific">Rhipicephalus microplus</name>
    <name type="common">Cattle tick</name>
    <name type="synonym">Boophilus microplus</name>
    <dbReference type="NCBI Taxonomy" id="6941"/>
    <lineage>
        <taxon>Eukaryota</taxon>
        <taxon>Metazoa</taxon>
        <taxon>Ecdysozoa</taxon>
        <taxon>Arthropoda</taxon>
        <taxon>Chelicerata</taxon>
        <taxon>Arachnida</taxon>
        <taxon>Acari</taxon>
        <taxon>Parasitiformes</taxon>
        <taxon>Ixodida</taxon>
        <taxon>Ixodoidea</taxon>
        <taxon>Ixodidae</taxon>
        <taxon>Rhipicephalinae</taxon>
        <taxon>Rhipicephalus</taxon>
        <taxon>Boophilus</taxon>
    </lineage>
</organism>
<feature type="compositionally biased region" description="Basic and acidic residues" evidence="1">
    <location>
        <begin position="23"/>
        <end position="38"/>
    </location>
</feature>
<name>A0A9J6DAN5_RHIMP</name>
<evidence type="ECO:0000313" key="3">
    <source>
        <dbReference type="Proteomes" id="UP000821866"/>
    </source>
</evidence>
<protein>
    <submittedName>
        <fullName evidence="2">Uncharacterized protein</fullName>
    </submittedName>
</protein>
<reference evidence="2" key="1">
    <citation type="journal article" date="2020" name="Cell">
        <title>Large-Scale Comparative Analyses of Tick Genomes Elucidate Their Genetic Diversity and Vector Capacities.</title>
        <authorList>
            <consortium name="Tick Genome and Microbiome Consortium (TIGMIC)"/>
            <person name="Jia N."/>
            <person name="Wang J."/>
            <person name="Shi W."/>
            <person name="Du L."/>
            <person name="Sun Y."/>
            <person name="Zhan W."/>
            <person name="Jiang J.F."/>
            <person name="Wang Q."/>
            <person name="Zhang B."/>
            <person name="Ji P."/>
            <person name="Bell-Sakyi L."/>
            <person name="Cui X.M."/>
            <person name="Yuan T.T."/>
            <person name="Jiang B.G."/>
            <person name="Yang W.F."/>
            <person name="Lam T.T."/>
            <person name="Chang Q.C."/>
            <person name="Ding S.J."/>
            <person name="Wang X.J."/>
            <person name="Zhu J.G."/>
            <person name="Ruan X.D."/>
            <person name="Zhao L."/>
            <person name="Wei J.T."/>
            <person name="Ye R.Z."/>
            <person name="Que T.C."/>
            <person name="Du C.H."/>
            <person name="Zhou Y.H."/>
            <person name="Cheng J.X."/>
            <person name="Dai P.F."/>
            <person name="Guo W.B."/>
            <person name="Han X.H."/>
            <person name="Huang E.J."/>
            <person name="Li L.F."/>
            <person name="Wei W."/>
            <person name="Gao Y.C."/>
            <person name="Liu J.Z."/>
            <person name="Shao H.Z."/>
            <person name="Wang X."/>
            <person name="Wang C.C."/>
            <person name="Yang T.C."/>
            <person name="Huo Q.B."/>
            <person name="Li W."/>
            <person name="Chen H.Y."/>
            <person name="Chen S.E."/>
            <person name="Zhou L.G."/>
            <person name="Ni X.B."/>
            <person name="Tian J.H."/>
            <person name="Sheng Y."/>
            <person name="Liu T."/>
            <person name="Pan Y.S."/>
            <person name="Xia L.Y."/>
            <person name="Li J."/>
            <person name="Zhao F."/>
            <person name="Cao W.C."/>
        </authorList>
    </citation>
    <scope>NUCLEOTIDE SEQUENCE</scope>
    <source>
        <strain evidence="2">Rmic-2018</strain>
    </source>
</reference>
<evidence type="ECO:0000313" key="2">
    <source>
        <dbReference type="EMBL" id="KAH8018993.1"/>
    </source>
</evidence>
<sequence>MGPRVAYQPLCSIGTVLGAAEPNDERARLGRRGSDRSGGKTGRSVCIPSQMTQSAVTPTKAGLYAGHQDNEKYRRHVTLLEWSLNSIARTAASFHPSTYTLLSIVYVVSYAPIERRIRQKGFQQEDKKRKLGHIEGWMGVMASTLGKENCGRSRSSLRQMGGEARRRATALARIATSHGEKSSSASAFHNFADARSGINTASRRGTKLAAPGLNAYGTRVGA</sequence>
<keyword evidence="3" id="KW-1185">Reference proteome</keyword>
<proteinExistence type="predicted"/>
<evidence type="ECO:0000256" key="1">
    <source>
        <dbReference type="SAM" id="MobiDB-lite"/>
    </source>
</evidence>
<reference evidence="2" key="2">
    <citation type="submission" date="2021-09" db="EMBL/GenBank/DDBJ databases">
        <authorList>
            <person name="Jia N."/>
            <person name="Wang J."/>
            <person name="Shi W."/>
            <person name="Du L."/>
            <person name="Sun Y."/>
            <person name="Zhan W."/>
            <person name="Jiang J."/>
            <person name="Wang Q."/>
            <person name="Zhang B."/>
            <person name="Ji P."/>
            <person name="Sakyi L.B."/>
            <person name="Cui X."/>
            <person name="Yuan T."/>
            <person name="Jiang B."/>
            <person name="Yang W."/>
            <person name="Lam T.T.-Y."/>
            <person name="Chang Q."/>
            <person name="Ding S."/>
            <person name="Wang X."/>
            <person name="Zhu J."/>
            <person name="Ruan X."/>
            <person name="Zhao L."/>
            <person name="Wei J."/>
            <person name="Que T."/>
            <person name="Du C."/>
            <person name="Cheng J."/>
            <person name="Dai P."/>
            <person name="Han X."/>
            <person name="Huang E."/>
            <person name="Gao Y."/>
            <person name="Liu J."/>
            <person name="Shao H."/>
            <person name="Ye R."/>
            <person name="Li L."/>
            <person name="Wei W."/>
            <person name="Wang X."/>
            <person name="Wang C."/>
            <person name="Huo Q."/>
            <person name="Li W."/>
            <person name="Guo W."/>
            <person name="Chen H."/>
            <person name="Chen S."/>
            <person name="Zhou L."/>
            <person name="Zhou L."/>
            <person name="Ni X."/>
            <person name="Tian J."/>
            <person name="Zhou Y."/>
            <person name="Sheng Y."/>
            <person name="Liu T."/>
            <person name="Pan Y."/>
            <person name="Xia L."/>
            <person name="Li J."/>
            <person name="Zhao F."/>
            <person name="Cao W."/>
        </authorList>
    </citation>
    <scope>NUCLEOTIDE SEQUENCE</scope>
    <source>
        <strain evidence="2">Rmic-2018</strain>
        <tissue evidence="2">Larvae</tissue>
    </source>
</reference>
<accession>A0A9J6DAN5</accession>
<feature type="region of interest" description="Disordered" evidence="1">
    <location>
        <begin position="22"/>
        <end position="45"/>
    </location>
</feature>
<comment type="caution">
    <text evidence="2">The sequence shown here is derived from an EMBL/GenBank/DDBJ whole genome shotgun (WGS) entry which is preliminary data.</text>
</comment>
<gene>
    <name evidence="2" type="ORF">HPB51_015198</name>
</gene>
<dbReference type="Proteomes" id="UP000821866">
    <property type="component" value="Chromosome 8"/>
</dbReference>